<reference evidence="4" key="5">
    <citation type="submission" date="2020-05" db="EMBL/GenBank/DDBJ databases">
        <title>Complete genome sequence of Bradyrhizobium diazoefficiens XF4 isolated from soybean nodule.</title>
        <authorList>
            <person name="Noda R."/>
            <person name="Kakizaki K."/>
            <person name="Minamisawa K."/>
        </authorList>
    </citation>
    <scope>NUCLEOTIDE SEQUENCE</scope>
    <source>
        <strain evidence="4">XF4</strain>
    </source>
</reference>
<evidence type="ECO:0000313" key="8">
    <source>
        <dbReference type="EMBL" id="BCE81464.1"/>
    </source>
</evidence>
<dbReference type="EMBL" id="AP023097">
    <property type="protein sequence ID" value="BCE72732.1"/>
    <property type="molecule type" value="Genomic_DNA"/>
</dbReference>
<organism evidence="5">
    <name type="scientific">Bradyrhizobium diazoefficiens</name>
    <dbReference type="NCBI Taxonomy" id="1355477"/>
    <lineage>
        <taxon>Bacteria</taxon>
        <taxon>Pseudomonadati</taxon>
        <taxon>Pseudomonadota</taxon>
        <taxon>Alphaproteobacteria</taxon>
        <taxon>Hyphomicrobiales</taxon>
        <taxon>Nitrobacteraceae</taxon>
        <taxon>Bradyrhizobium</taxon>
    </lineage>
</organism>
<dbReference type="EMBL" id="AP023091">
    <property type="protein sequence ID" value="BCE20301.1"/>
    <property type="molecule type" value="Genomic_DNA"/>
</dbReference>
<reference evidence="9" key="2">
    <citation type="submission" date="2020-05" db="EMBL/GenBank/DDBJ databases">
        <title>Complete genome sequence of Bradyrhizobium diazoefficiens XF10 isolated from soybean nodule.</title>
        <authorList>
            <person name="Noda R."/>
            <person name="Kakizaki K."/>
            <person name="Minamisawa K."/>
        </authorList>
    </citation>
    <scope>NUCLEOTIDE SEQUENCE</scope>
    <source>
        <strain evidence="9">XF10</strain>
    </source>
</reference>
<dbReference type="EMBL" id="AP023093">
    <property type="protein sequence ID" value="BCE37867.1"/>
    <property type="molecule type" value="Genomic_DNA"/>
</dbReference>
<dbReference type="EMBL" id="AP023092">
    <property type="protein sequence ID" value="BCE29124.1"/>
    <property type="molecule type" value="Genomic_DNA"/>
</dbReference>
<dbReference type="EMBL" id="AP023094">
    <property type="protein sequence ID" value="BCE46552.1"/>
    <property type="molecule type" value="Genomic_DNA"/>
</dbReference>
<evidence type="ECO:0000313" key="9">
    <source>
        <dbReference type="EMBL" id="BCE90075.1"/>
    </source>
</evidence>
<evidence type="ECO:0000313" key="4">
    <source>
        <dbReference type="EMBL" id="BCE46552.1"/>
    </source>
</evidence>
<reference evidence="2" key="3">
    <citation type="submission" date="2020-05" db="EMBL/GenBank/DDBJ databases">
        <title>Complete genome sequence of Bradyrhizobium diazoefficiens XF2 isolated from soybean nodule.</title>
        <authorList>
            <person name="Noda R."/>
            <person name="Kakizaki K."/>
            <person name="Minamisawa K."/>
        </authorList>
    </citation>
    <scope>NUCLEOTIDE SEQUENCE</scope>
    <source>
        <strain evidence="2">XF2</strain>
    </source>
</reference>
<dbReference type="AlphaFoldDB" id="A0A809ZT24"/>
<proteinExistence type="predicted"/>
<dbReference type="EMBL" id="AP023096">
    <property type="protein sequence ID" value="BCE64150.1"/>
    <property type="molecule type" value="Genomic_DNA"/>
</dbReference>
<dbReference type="EMBL" id="AP023095">
    <property type="protein sequence ID" value="BCE55415.1"/>
    <property type="molecule type" value="Genomic_DNA"/>
</dbReference>
<reference evidence="7" key="8">
    <citation type="submission" date="2020-05" db="EMBL/GenBank/DDBJ databases">
        <title>Complete genome sequence of Bradyrhizobium diazoefficiens XF8 isolated from soybean nodule.</title>
        <authorList>
            <person name="Noda R."/>
            <person name="Kakizaki K."/>
            <person name="Minamisawa K."/>
        </authorList>
    </citation>
    <scope>NUCLEOTIDE SEQUENCE</scope>
    <source>
        <strain evidence="7">XF8</strain>
    </source>
</reference>
<reference evidence="3" key="4">
    <citation type="submission" date="2020-05" db="EMBL/GenBank/DDBJ databases">
        <title>Complete genome sequence of Bradyrhizobium diazoefficiens XF3 isolated from soybean nodule.</title>
        <authorList>
            <person name="Noda R."/>
            <person name="Kakizaki K."/>
            <person name="Minamisawa K."/>
        </authorList>
    </citation>
    <scope>NUCLEOTIDE SEQUENCE</scope>
    <source>
        <strain evidence="3">XF3</strain>
    </source>
</reference>
<reference evidence="8" key="9">
    <citation type="submission" date="2020-05" db="EMBL/GenBank/DDBJ databases">
        <title>Complete genome sequence of Bradyrhizobium diazoefficiens XF9 isolated from soybean nodule.</title>
        <authorList>
            <person name="Noda R."/>
            <person name="Kakizaki K."/>
            <person name="Minamisawa K."/>
        </authorList>
    </citation>
    <scope>NUCLEOTIDE SEQUENCE</scope>
    <source>
        <strain evidence="8">XF9</strain>
    </source>
</reference>
<name>A0A809ZT24_9BRAD</name>
<evidence type="ECO:0000313" key="2">
    <source>
        <dbReference type="EMBL" id="BCE29124.1"/>
    </source>
</evidence>
<reference evidence="6" key="7">
    <citation type="submission" date="2020-05" db="EMBL/GenBank/DDBJ databases">
        <title>Complete genome sequence of Bradyrhizobium diazoefficiens XF6 isolated from soybean nodule.</title>
        <authorList>
            <person name="Noda R."/>
            <person name="Kakizaki K."/>
            <person name="Minamisawa K."/>
        </authorList>
    </citation>
    <scope>NUCLEOTIDE SEQUENCE</scope>
    <source>
        <strain evidence="6">XF6</strain>
    </source>
</reference>
<evidence type="ECO:0000313" key="1">
    <source>
        <dbReference type="EMBL" id="BCE20301.1"/>
    </source>
</evidence>
<gene>
    <name evidence="9" type="ORF">XF10B_28730</name>
    <name evidence="1" type="ORF">XF1B_29820</name>
    <name evidence="2" type="ORF">XF2B_28930</name>
    <name evidence="3" type="ORF">XF3B_28980</name>
    <name evidence="4" type="ORF">XF4B_29010</name>
    <name evidence="5" type="ORF">XF5B_29270</name>
    <name evidence="6" type="ORF">XF6B_29490</name>
    <name evidence="7" type="ORF">XF8B_28430</name>
    <name evidence="8" type="ORF">XF9B_28850</name>
</gene>
<protein>
    <submittedName>
        <fullName evidence="5">Uncharacterized protein</fullName>
    </submittedName>
</protein>
<evidence type="ECO:0000313" key="3">
    <source>
        <dbReference type="EMBL" id="BCE37867.1"/>
    </source>
</evidence>
<reference evidence="5" key="6">
    <citation type="submission" date="2020-05" db="EMBL/GenBank/DDBJ databases">
        <title>Complete genome sequence of Bradyrhizobium diazoefficiens XF5 isolated from soybean nodule.</title>
        <authorList>
            <person name="Noda R."/>
            <person name="Kakizaki K."/>
            <person name="Minamisawa K."/>
        </authorList>
    </citation>
    <scope>NUCLEOTIDE SEQUENCE</scope>
    <source>
        <strain evidence="5">XF5</strain>
    </source>
</reference>
<accession>A0A809ZT24</accession>
<sequence>MVQSTDWTQGRNVSGKLELFKSTVRGVAVKEIGGRREDCWVFGVAVNCPLATAEAIVHEMARHKLRAFGVANENAIRIISKRRALSQSGPQRHPRPAGAQCLADGEGLRDVAAACPH</sequence>
<evidence type="ECO:0000313" key="5">
    <source>
        <dbReference type="EMBL" id="BCE55415.1"/>
    </source>
</evidence>
<dbReference type="EMBL" id="AP023098">
    <property type="protein sequence ID" value="BCE81464.1"/>
    <property type="molecule type" value="Genomic_DNA"/>
</dbReference>
<evidence type="ECO:0000313" key="7">
    <source>
        <dbReference type="EMBL" id="BCE72732.1"/>
    </source>
</evidence>
<dbReference type="EMBL" id="AP023099">
    <property type="protein sequence ID" value="BCE90075.1"/>
    <property type="molecule type" value="Genomic_DNA"/>
</dbReference>
<evidence type="ECO:0000313" key="6">
    <source>
        <dbReference type="EMBL" id="BCE64150.1"/>
    </source>
</evidence>
<reference evidence="1" key="1">
    <citation type="submission" date="2020-05" db="EMBL/GenBank/DDBJ databases">
        <title>Complete genome sequence of Bradyrhizobium diazoefficiens XF1 isolated from soybean nodule.</title>
        <authorList>
            <person name="Noda R."/>
            <person name="Kakizaki K."/>
            <person name="Minamisawa K."/>
        </authorList>
    </citation>
    <scope>NUCLEOTIDE SEQUENCE</scope>
    <source>
        <strain evidence="1">XF1</strain>
    </source>
</reference>